<dbReference type="PANTHER" id="PTHR30514">
    <property type="entry name" value="GLUCOKINASE"/>
    <property type="match status" value="1"/>
</dbReference>
<sequence>MIELNFSDKKFTKNHKKIANYIMQNVELIPYMVEKDLADKCKVSVSSVSRFWEAIGFKNFKEFKEYLKGQSSVSPATKIEIAFEKMDSYNMLSEAIMAGSNYLKQTVDKLDSEDFQNIVEAIDKCRMLHLYGTGPAISLTSLLEFRLKRFGIEVKQLTSSGHELYEDLLHIKPEDTILIFGFVHESPEIKVLFDLAEKISCKTILITDLMVSSMLDKATFKLYSARGELWEFHSMLAPLALIESIIVAVGKERKEQSLVNLERLQELRNTYQKLLPKKV</sequence>
<gene>
    <name evidence="2" type="ORF">C1I91_12320</name>
</gene>
<dbReference type="GO" id="GO:0003677">
    <property type="term" value="F:DNA binding"/>
    <property type="evidence" value="ECO:0007669"/>
    <property type="project" value="InterPro"/>
</dbReference>
<dbReference type="OrthoDB" id="370421at2"/>
<dbReference type="GO" id="GO:0097367">
    <property type="term" value="F:carbohydrate derivative binding"/>
    <property type="evidence" value="ECO:0007669"/>
    <property type="project" value="InterPro"/>
</dbReference>
<dbReference type="Gene3D" id="3.40.50.10490">
    <property type="entry name" value="Glucose-6-phosphate isomerase like protein, domain 1"/>
    <property type="match status" value="1"/>
</dbReference>
<dbReference type="GO" id="GO:0003700">
    <property type="term" value="F:DNA-binding transcription factor activity"/>
    <property type="evidence" value="ECO:0007669"/>
    <property type="project" value="InterPro"/>
</dbReference>
<dbReference type="KEGG" id="cmah:C1I91_12320"/>
<accession>A0A3R5X1V7</accession>
<feature type="domain" description="HTH rpiR-type" evidence="1">
    <location>
        <begin position="1"/>
        <end position="74"/>
    </location>
</feature>
<dbReference type="InterPro" id="IPR035472">
    <property type="entry name" value="RpiR-like_SIS"/>
</dbReference>
<dbReference type="InterPro" id="IPR047640">
    <property type="entry name" value="RpiR-like"/>
</dbReference>
<dbReference type="GO" id="GO:1901135">
    <property type="term" value="P:carbohydrate derivative metabolic process"/>
    <property type="evidence" value="ECO:0007669"/>
    <property type="project" value="InterPro"/>
</dbReference>
<dbReference type="SUPFAM" id="SSF46689">
    <property type="entry name" value="Homeodomain-like"/>
    <property type="match status" value="1"/>
</dbReference>
<name>A0A3R5X1V7_9CLOT</name>
<dbReference type="Pfam" id="PF01418">
    <property type="entry name" value="HTH_6"/>
    <property type="match status" value="1"/>
</dbReference>
<organism evidence="2 3">
    <name type="scientific">Clostridium manihotivorum</name>
    <dbReference type="NCBI Taxonomy" id="2320868"/>
    <lineage>
        <taxon>Bacteria</taxon>
        <taxon>Bacillati</taxon>
        <taxon>Bacillota</taxon>
        <taxon>Clostridia</taxon>
        <taxon>Eubacteriales</taxon>
        <taxon>Clostridiaceae</taxon>
        <taxon>Clostridium</taxon>
    </lineage>
</organism>
<dbReference type="EMBL" id="CP025746">
    <property type="protein sequence ID" value="QAA32360.1"/>
    <property type="molecule type" value="Genomic_DNA"/>
</dbReference>
<dbReference type="InterPro" id="IPR046348">
    <property type="entry name" value="SIS_dom_sf"/>
</dbReference>
<dbReference type="Gene3D" id="1.10.10.10">
    <property type="entry name" value="Winged helix-like DNA-binding domain superfamily/Winged helix DNA-binding domain"/>
    <property type="match status" value="1"/>
</dbReference>
<dbReference type="RefSeq" id="WP_128213147.1">
    <property type="nucleotide sequence ID" value="NZ_CP025746.1"/>
</dbReference>
<evidence type="ECO:0000313" key="3">
    <source>
        <dbReference type="Proteomes" id="UP000286268"/>
    </source>
</evidence>
<protein>
    <submittedName>
        <fullName evidence="2">MurR/RpiR family transcriptional regulator</fullName>
    </submittedName>
</protein>
<dbReference type="PANTHER" id="PTHR30514:SF18">
    <property type="entry name" value="RPIR-FAMILY TRANSCRIPTIONAL REGULATOR"/>
    <property type="match status" value="1"/>
</dbReference>
<dbReference type="Proteomes" id="UP000286268">
    <property type="component" value="Chromosome"/>
</dbReference>
<dbReference type="InterPro" id="IPR000281">
    <property type="entry name" value="HTH_RpiR"/>
</dbReference>
<evidence type="ECO:0000313" key="2">
    <source>
        <dbReference type="EMBL" id="QAA32360.1"/>
    </source>
</evidence>
<dbReference type="SUPFAM" id="SSF53697">
    <property type="entry name" value="SIS domain"/>
    <property type="match status" value="1"/>
</dbReference>
<keyword evidence="3" id="KW-1185">Reference proteome</keyword>
<dbReference type="PROSITE" id="PS51071">
    <property type="entry name" value="HTH_RPIR"/>
    <property type="match status" value="1"/>
</dbReference>
<reference evidence="2 3" key="1">
    <citation type="submission" date="2018-01" db="EMBL/GenBank/DDBJ databases">
        <title>Genome Sequencing and Assembly of Anaerobacter polyendosporus strain CT4.</title>
        <authorList>
            <person name="Tachaapaikoon C."/>
            <person name="Sutheeworapong S."/>
            <person name="Jenjaroenpun P."/>
            <person name="Wongsurawat T."/>
            <person name="Nookeaw I."/>
            <person name="Cheawchanlertfa P."/>
            <person name="Kosugi A."/>
            <person name="Cheevadhanarak S."/>
            <person name="Ratanakhanokchai K."/>
        </authorList>
    </citation>
    <scope>NUCLEOTIDE SEQUENCE [LARGE SCALE GENOMIC DNA]</scope>
    <source>
        <strain evidence="2 3">CT4</strain>
    </source>
</reference>
<dbReference type="InterPro" id="IPR009057">
    <property type="entry name" value="Homeodomain-like_sf"/>
</dbReference>
<evidence type="ECO:0000259" key="1">
    <source>
        <dbReference type="PROSITE" id="PS51071"/>
    </source>
</evidence>
<dbReference type="InterPro" id="IPR036388">
    <property type="entry name" value="WH-like_DNA-bd_sf"/>
</dbReference>
<dbReference type="AlphaFoldDB" id="A0A3R5X1V7"/>
<dbReference type="CDD" id="cd05013">
    <property type="entry name" value="SIS_RpiR"/>
    <property type="match status" value="1"/>
</dbReference>
<proteinExistence type="predicted"/>